<reference evidence="3" key="1">
    <citation type="submission" date="2017-01" db="EMBL/GenBank/DDBJ databases">
        <authorList>
            <person name="Varghese N."/>
            <person name="Submissions S."/>
        </authorList>
    </citation>
    <scope>NUCLEOTIDE SEQUENCE [LARGE SCALE GENOMIC DNA]</scope>
    <source>
        <strain evidence="3">type strain: HArc-</strain>
    </source>
</reference>
<keyword evidence="1" id="KW-1133">Transmembrane helix</keyword>
<dbReference type="OrthoDB" id="157493at2157"/>
<feature type="transmembrane region" description="Helical" evidence="1">
    <location>
        <begin position="12"/>
        <end position="30"/>
    </location>
</feature>
<evidence type="ECO:0000313" key="3">
    <source>
        <dbReference type="Proteomes" id="UP000185936"/>
    </source>
</evidence>
<keyword evidence="1" id="KW-0812">Transmembrane</keyword>
<dbReference type="InterPro" id="IPR055707">
    <property type="entry name" value="DUF7283"/>
</dbReference>
<name>A0A1N7FL11_9EURY</name>
<evidence type="ECO:0000256" key="1">
    <source>
        <dbReference type="SAM" id="Phobius"/>
    </source>
</evidence>
<protein>
    <submittedName>
        <fullName evidence="2">Uncharacterized protein</fullName>
    </submittedName>
</protein>
<dbReference type="RefSeq" id="WP_076609286.1">
    <property type="nucleotide sequence ID" value="NZ_FTNR01000007.1"/>
</dbReference>
<sequence>MDWEAPVDAWSVWLAVALVSIAVAGVVLSFPTGPPPDANQAANAIERTTGSVHDASASYDHDADEVKLERTTISLRNEHGTTHSSLAYGTFVPVLGDDRLERIAHGASLEAEYGYARQSDRRDVGGEFLDDVIGAAENRGEWQPANGELAVRSVRVETGSVLAVSARGAAPADGSSRDSYATDVSITHTADPGSELRFVFSGTRHANHGTDPQIRETTATVMADDSQSVDIELFPDDESDTSALRYPITIEVAVDGSRACSGSLDRGGRTRELCSPGPTADDVASDVDWLTRHPETGAYHVTIVSV</sequence>
<dbReference type="EMBL" id="FTNR01000007">
    <property type="protein sequence ID" value="SIS01062.1"/>
    <property type="molecule type" value="Genomic_DNA"/>
</dbReference>
<dbReference type="Pfam" id="PF23954">
    <property type="entry name" value="DUF7283"/>
    <property type="match status" value="1"/>
</dbReference>
<gene>
    <name evidence="2" type="ORF">SAMN05421752_10797</name>
</gene>
<dbReference type="STRING" id="308853.SAMN05421752_10797"/>
<organism evidence="2 3">
    <name type="scientific">Natronorubrum thiooxidans</name>
    <dbReference type="NCBI Taxonomy" id="308853"/>
    <lineage>
        <taxon>Archaea</taxon>
        <taxon>Methanobacteriati</taxon>
        <taxon>Methanobacteriota</taxon>
        <taxon>Stenosarchaea group</taxon>
        <taxon>Halobacteria</taxon>
        <taxon>Halobacteriales</taxon>
        <taxon>Natrialbaceae</taxon>
        <taxon>Natronorubrum</taxon>
    </lineage>
</organism>
<proteinExistence type="predicted"/>
<accession>A0A1N7FL11</accession>
<keyword evidence="3" id="KW-1185">Reference proteome</keyword>
<keyword evidence="1" id="KW-0472">Membrane</keyword>
<dbReference type="Proteomes" id="UP000185936">
    <property type="component" value="Unassembled WGS sequence"/>
</dbReference>
<dbReference type="AlphaFoldDB" id="A0A1N7FL11"/>
<evidence type="ECO:0000313" key="2">
    <source>
        <dbReference type="EMBL" id="SIS01062.1"/>
    </source>
</evidence>